<feature type="transmembrane region" description="Helical" evidence="1">
    <location>
        <begin position="75"/>
        <end position="97"/>
    </location>
</feature>
<evidence type="ECO:0000256" key="1">
    <source>
        <dbReference type="SAM" id="Phobius"/>
    </source>
</evidence>
<keyword evidence="1" id="KW-1133">Transmembrane helix</keyword>
<comment type="caution">
    <text evidence="2">The sequence shown here is derived from an EMBL/GenBank/DDBJ whole genome shotgun (WGS) entry which is preliminary data.</text>
</comment>
<keyword evidence="1" id="KW-0472">Membrane</keyword>
<protein>
    <submittedName>
        <fullName evidence="2">Membrane protein</fullName>
    </submittedName>
</protein>
<sequence>MRFLITSAINAAALWITTLFLSGIRLAGEVRPESFLADTSIEIQRLVYFLLAGAALAIVNMVVRPIVKLLSLPFYILTLGLFFIVVNALMLMLTAWITSHLSLGLVVDGFWWAVAGGIWIGIINAVLWHIMPKLKN</sequence>
<keyword evidence="1" id="KW-0812">Transmembrane</keyword>
<name>A0ABU1T153_9ACTO</name>
<dbReference type="PANTHER" id="PTHR37309">
    <property type="entry name" value="SLR0284 PROTEIN"/>
    <property type="match status" value="1"/>
</dbReference>
<feature type="transmembrane region" description="Helical" evidence="1">
    <location>
        <begin position="43"/>
        <end position="63"/>
    </location>
</feature>
<proteinExistence type="predicted"/>
<dbReference type="InterPro" id="IPR007165">
    <property type="entry name" value="Phage_holin_4_2"/>
</dbReference>
<dbReference type="PANTHER" id="PTHR37309:SF1">
    <property type="entry name" value="SLR0284 PROTEIN"/>
    <property type="match status" value="1"/>
</dbReference>
<evidence type="ECO:0000313" key="2">
    <source>
        <dbReference type="EMBL" id="MDR6939104.1"/>
    </source>
</evidence>
<reference evidence="2 3" key="1">
    <citation type="submission" date="2023-07" db="EMBL/GenBank/DDBJ databases">
        <title>Sequencing the genomes of 1000 actinobacteria strains.</title>
        <authorList>
            <person name="Klenk H.-P."/>
        </authorList>
    </citation>
    <scope>NUCLEOTIDE SEQUENCE [LARGE SCALE GENOMIC DNA]</scope>
    <source>
        <strain evidence="2 3">DSM 15539</strain>
    </source>
</reference>
<dbReference type="Pfam" id="PF04020">
    <property type="entry name" value="Phage_holin_4_2"/>
    <property type="match status" value="1"/>
</dbReference>
<gene>
    <name evidence="2" type="ORF">J2S36_000647</name>
</gene>
<dbReference type="EMBL" id="JAVDUJ010000001">
    <property type="protein sequence ID" value="MDR6939104.1"/>
    <property type="molecule type" value="Genomic_DNA"/>
</dbReference>
<evidence type="ECO:0000313" key="3">
    <source>
        <dbReference type="Proteomes" id="UP001266099"/>
    </source>
</evidence>
<feature type="transmembrane region" description="Helical" evidence="1">
    <location>
        <begin position="109"/>
        <end position="130"/>
    </location>
</feature>
<dbReference type="Proteomes" id="UP001266099">
    <property type="component" value="Unassembled WGS sequence"/>
</dbReference>
<organism evidence="2 3">
    <name type="scientific">Arcanobacterium hippocoleae</name>
    <dbReference type="NCBI Taxonomy" id="149017"/>
    <lineage>
        <taxon>Bacteria</taxon>
        <taxon>Bacillati</taxon>
        <taxon>Actinomycetota</taxon>
        <taxon>Actinomycetes</taxon>
        <taxon>Actinomycetales</taxon>
        <taxon>Actinomycetaceae</taxon>
        <taxon>Arcanobacterium</taxon>
    </lineage>
</organism>
<keyword evidence="3" id="KW-1185">Reference proteome</keyword>
<accession>A0ABU1T153</accession>
<dbReference type="RefSeq" id="WP_309955483.1">
    <property type="nucleotide sequence ID" value="NZ_CP136414.1"/>
</dbReference>